<evidence type="ECO:0000313" key="29">
    <source>
        <dbReference type="EMBL" id="CAE0709190.1"/>
    </source>
</evidence>
<feature type="region of interest" description="Disordered" evidence="26">
    <location>
        <begin position="1018"/>
        <end position="1040"/>
    </location>
</feature>
<keyword evidence="15" id="KW-0560">Oxidoreductase</keyword>
<feature type="domain" description="Glutamine amidotransferase type-2" evidence="27">
    <location>
        <begin position="106"/>
        <end position="512"/>
    </location>
</feature>
<evidence type="ECO:0000256" key="13">
    <source>
        <dbReference type="ARBA" id="ARBA00022827"/>
    </source>
</evidence>
<dbReference type="EMBL" id="HBIX01002536">
    <property type="protein sequence ID" value="CAE0709190.1"/>
    <property type="molecule type" value="Transcribed_RNA"/>
</dbReference>
<keyword evidence="18" id="KW-0314">Glutamate biosynthesis</keyword>
<dbReference type="EC" id="1.4.1.14" evidence="20"/>
<accession>A0A6U9VZ83</accession>
<dbReference type="GO" id="GO:0019676">
    <property type="term" value="P:ammonia assimilation cycle"/>
    <property type="evidence" value="ECO:0007669"/>
    <property type="project" value="UniProtKB-ARBA"/>
</dbReference>
<feature type="compositionally biased region" description="Basic and acidic residues" evidence="26">
    <location>
        <begin position="1029"/>
        <end position="1039"/>
    </location>
</feature>
<proteinExistence type="inferred from homology"/>
<dbReference type="InterPro" id="IPR002932">
    <property type="entry name" value="Glu_synthdom"/>
</dbReference>
<evidence type="ECO:0000256" key="10">
    <source>
        <dbReference type="ARBA" id="ARBA00022630"/>
    </source>
</evidence>
<dbReference type="InterPro" id="IPR029055">
    <property type="entry name" value="Ntn_hydrolases_N"/>
</dbReference>
<comment type="pathway">
    <text evidence="4">Energy metabolism; nitrogen metabolism.</text>
</comment>
<evidence type="ECO:0000256" key="21">
    <source>
        <dbReference type="ARBA" id="ARBA00037928"/>
    </source>
</evidence>
<dbReference type="Gene3D" id="2.160.20.60">
    <property type="entry name" value="Glutamate synthase, alpha subunit, C-terminal domain"/>
    <property type="match status" value="1"/>
</dbReference>
<dbReference type="InterPro" id="IPR036485">
    <property type="entry name" value="Glu_synth_asu_C_sf"/>
</dbReference>
<keyword evidence="14" id="KW-0315">Glutamine amidotransferase</keyword>
<name>A0A6U9VZ83_9STRA</name>
<dbReference type="PANTHER" id="PTHR11938">
    <property type="entry name" value="FAD NADPH DEHYDROGENASE/OXIDOREDUCTASE"/>
    <property type="match status" value="1"/>
</dbReference>
<comment type="cofactor">
    <cofactor evidence="2">
        <name>[3Fe-4S] cluster</name>
        <dbReference type="ChEBI" id="CHEBI:21137"/>
    </cofactor>
</comment>
<dbReference type="Pfam" id="PF04898">
    <property type="entry name" value="Glu_syn_central"/>
    <property type="match status" value="1"/>
</dbReference>
<dbReference type="CDD" id="cd02808">
    <property type="entry name" value="GltS_FMN"/>
    <property type="match status" value="1"/>
</dbReference>
<keyword evidence="16" id="KW-0408">Iron</keyword>
<evidence type="ECO:0000256" key="7">
    <source>
        <dbReference type="ARBA" id="ARBA00009716"/>
    </source>
</evidence>
<comment type="cofactor">
    <cofactor evidence="1">
        <name>FMN</name>
        <dbReference type="ChEBI" id="CHEBI:58210"/>
    </cofactor>
</comment>
<comment type="pathway">
    <text evidence="6">Amino-acid biosynthesis; L-glutamate biosynthesis via GLT pathway; L-glutamate from 2-oxoglutarate and L-glutamine (NAD(+) route): step 1/1.</text>
</comment>
<keyword evidence="9" id="KW-0028">Amino-acid biosynthesis</keyword>
<dbReference type="GO" id="GO:0016041">
    <property type="term" value="F:glutamate synthase (ferredoxin) activity"/>
    <property type="evidence" value="ECO:0007669"/>
    <property type="project" value="UniProtKB-EC"/>
</dbReference>
<dbReference type="PROSITE" id="PS51278">
    <property type="entry name" value="GATASE_TYPE_2"/>
    <property type="match status" value="1"/>
</dbReference>
<feature type="compositionally biased region" description="Low complexity" evidence="26">
    <location>
        <begin position="37"/>
        <end position="49"/>
    </location>
</feature>
<dbReference type="GO" id="GO:0051538">
    <property type="term" value="F:3 iron, 4 sulfur cluster binding"/>
    <property type="evidence" value="ECO:0007669"/>
    <property type="project" value="UniProtKB-KW"/>
</dbReference>
<dbReference type="FunFam" id="3.20.20.70:FF:000031">
    <property type="entry name" value="Glutamate synthase 1 [NADH]"/>
    <property type="match status" value="1"/>
</dbReference>
<reference evidence="29" key="1">
    <citation type="submission" date="2021-01" db="EMBL/GenBank/DDBJ databases">
        <authorList>
            <person name="Corre E."/>
            <person name="Pelletier E."/>
            <person name="Niang G."/>
            <person name="Scheremetjew M."/>
            <person name="Finn R."/>
            <person name="Kale V."/>
            <person name="Holt S."/>
            <person name="Cochrane G."/>
            <person name="Meng A."/>
            <person name="Brown T."/>
            <person name="Cohen L."/>
        </authorList>
    </citation>
    <scope>NUCLEOTIDE SEQUENCE</scope>
    <source>
        <strain evidence="29">10249 10 AB</strain>
    </source>
</reference>
<evidence type="ECO:0000256" key="26">
    <source>
        <dbReference type="SAM" id="MobiDB-lite"/>
    </source>
</evidence>
<dbReference type="CDD" id="cd00713">
    <property type="entry name" value="GltS"/>
    <property type="match status" value="1"/>
</dbReference>
<keyword evidence="13" id="KW-0274">FAD</keyword>
<evidence type="ECO:0000256" key="11">
    <source>
        <dbReference type="ARBA" id="ARBA00022643"/>
    </source>
</evidence>
<evidence type="ECO:0000256" key="24">
    <source>
        <dbReference type="ARBA" id="ARBA00057049"/>
    </source>
</evidence>
<dbReference type="Gene3D" id="3.60.20.10">
    <property type="entry name" value="Glutamine Phosphoribosylpyrophosphate, subunit 1, domain 1"/>
    <property type="match status" value="1"/>
</dbReference>
<evidence type="ECO:0000259" key="27">
    <source>
        <dbReference type="PROSITE" id="PS51278"/>
    </source>
</evidence>
<comment type="pathway">
    <text evidence="21">Amino-acid biosynthesis; L-glutamate biosynthesis via GLT pathway; L-glutamate from 2-oxoglutarate and L-glutamine (ferredoxin route): step 1/1.</text>
</comment>
<comment type="cofactor">
    <cofactor evidence="3">
        <name>FAD</name>
        <dbReference type="ChEBI" id="CHEBI:57692"/>
    </cofactor>
</comment>
<evidence type="ECO:0000256" key="16">
    <source>
        <dbReference type="ARBA" id="ARBA00023004"/>
    </source>
</evidence>
<evidence type="ECO:0000256" key="17">
    <source>
        <dbReference type="ARBA" id="ARBA00023014"/>
    </source>
</evidence>
<evidence type="ECO:0000256" key="1">
    <source>
        <dbReference type="ARBA" id="ARBA00001917"/>
    </source>
</evidence>
<dbReference type="GO" id="GO:0046872">
    <property type="term" value="F:metal ion binding"/>
    <property type="evidence" value="ECO:0007669"/>
    <property type="project" value="UniProtKB-KW"/>
</dbReference>
<dbReference type="GO" id="GO:0006537">
    <property type="term" value="P:glutamate biosynthetic process"/>
    <property type="evidence" value="ECO:0007669"/>
    <property type="project" value="UniProtKB-KW"/>
</dbReference>
<sequence>MISRSSKVAKQALRRNTRAADGTIASRHSTSSRNVGSLQSRSISSSVQQYRMMPRGSLSAFRLQKDILRHPARYYTTEQVLKLRGSKVDMEKQKILYDAKDEKDNCGVGLIANMKSIPSRHVIEVADEMLVRMAHRGGCGCDPNSGDGAGMLFGMPDSFMRTKAKELFGAELPPTGEYAVGNVFFPPGSDTKTVMDDCKAIMERLVNERGLNTVGWRRVPVDNSMLGKDPLDSEPITEQIFITVAGGLSAKDRKVFEQDLLLVRKMAEEEATDVLGPESGFYVNSLTTNHITYKGQLTPEQVSQYFKDLADPTFETHLALVHSRFSTNTFPSWERAQPIRMMCHNGEINTLRGNKNWMYSRGGIMESPIFGNNTPFLLPAVSDHMSDSGNFDSVLELLTKASNRSLPESVMMMIPEAWQDNDNLSDAKKAFYEYNSCVMEPWDGPAMVAFTDSRYIGATLDRNGLRPSRYYVTNDDHVILSSEIGVASELPDVDVKIKHRLEPGKMFLVDFETQRIVPDNEIKEQIAAAKPYSDWIDGNIDLASWAKSSGSQADPMDFHLTNRKLNMFGFTSEKLDVLLLPMAINGKEALGSMGNDAALAVLSEQPRQVNDYFKQLFAQVTNPPIDPIREEIVMSLVCPVGPEGNLLADAGPEHSQRLVVTHPVLTLEEMATLKGNEFKYADGSTKFKCTTIDTTFPVGSGVDGMLAALERICDEAADAIQGGEFGERGAQGVILSDKFSGPDRMALPSLLAVGAVHHHLIGTKQRPKAAVFAEVGDAKEVHDYATIFGYGCDGVCPYMAYESISKMNADGMVEARAKKEMSDEELFKNYRNAAAKGLLKVMSKMGISTLQSYKGAQVFEAVGLADEVVDRCFTGTTTRIQGTDFEALYRDLERFHEDAFPIHDNEDSVMIRSDGQFHYRAGGEAHLNTPDAMVNLQIAARTDSREAYKEFARITNEQNQKVTLRGQLKFKFDPSKAIPVDEVEPVSEIVKRFATGAMSLGSISQEAHETLAVAMNSLGGRSNTGEGGEDPKRFSDNRRSSIKQVASGRFGVTSNYLANSDQIQIKMAQGAKPGEGGELPGFKVSEYIAENRHTTPGVGLISPPPHHDIYSIEDLAQLIHDLKNAQPTGEVSVKLVSEVGVGVIAAGVAKALSDHITISGHDGGTGAAAWTGVKGCGLPWELGLAETQQTLVLNGLRDRVKVQTDGQLKTGRDVAIACLLGAEEFGFATAPLITMGCIMMRKCHLNTCPVGVATQDPELRKKFTGQPEHVANYFFLLAEEVREIMAKLGYRTIEDMIGQTQHLELNRKGQHYKSRGLDLSPLLTPASELNPAAGIRNLTTQYHGLDIAIDNKLIAQAQDALDNKTPVVINERIENTDRSLGTMLSYEISKRYGGEGLPDDTITLNLEGKGGQSFGFTLAKGITANVIGDANDYSGKGLSGGKIAVFPSKEVVANGFRAEDHVVVGNVCLYGATSGKAFFNGKAGERFCVRNSGALAVVEGVGDHGCEYMTGGAVVCLAETGRNFAAGMSGGIAYVYDPDNKFPARCNMGLVALETIDTDAEKEEVFGYIQEHVAATGSNLGSEMLENWDSRCKDFVKVFPLDYKRVLEEKAAAAAEAA</sequence>
<comment type="subunit">
    <text evidence="8">Homotrimer.</text>
</comment>
<evidence type="ECO:0000256" key="18">
    <source>
        <dbReference type="ARBA" id="ARBA00023164"/>
    </source>
</evidence>
<dbReference type="EMBL" id="HBIX01002535">
    <property type="protein sequence ID" value="CAE0709189.1"/>
    <property type="molecule type" value="Transcribed_RNA"/>
</dbReference>
<dbReference type="NCBIfam" id="NF008730">
    <property type="entry name" value="PRK11750.1"/>
    <property type="match status" value="1"/>
</dbReference>
<dbReference type="GO" id="GO:0016040">
    <property type="term" value="F:glutamate synthase (NADH) activity"/>
    <property type="evidence" value="ECO:0007669"/>
    <property type="project" value="UniProtKB-EC"/>
</dbReference>
<dbReference type="Pfam" id="PF01645">
    <property type="entry name" value="Glu_synthase"/>
    <property type="match status" value="1"/>
</dbReference>
<comment type="catalytic activity">
    <reaction evidence="23">
        <text>2 L-glutamate + NAD(+) = L-glutamine + 2-oxoglutarate + NADH + H(+)</text>
        <dbReference type="Rhea" id="RHEA:13753"/>
        <dbReference type="ChEBI" id="CHEBI:15378"/>
        <dbReference type="ChEBI" id="CHEBI:16810"/>
        <dbReference type="ChEBI" id="CHEBI:29985"/>
        <dbReference type="ChEBI" id="CHEBI:57540"/>
        <dbReference type="ChEBI" id="CHEBI:57945"/>
        <dbReference type="ChEBI" id="CHEBI:58359"/>
        <dbReference type="EC" id="1.4.1.14"/>
    </reaction>
</comment>
<keyword evidence="17" id="KW-0411">Iron-sulfur</keyword>
<dbReference type="FunFam" id="2.160.20.60:FF:000001">
    <property type="entry name" value="Glutamate synthase, large subunit"/>
    <property type="match status" value="1"/>
</dbReference>
<evidence type="ECO:0000256" key="9">
    <source>
        <dbReference type="ARBA" id="ARBA00022605"/>
    </source>
</evidence>
<dbReference type="FunFam" id="3.20.20.70:FF:000017">
    <property type="entry name" value="Glutamate synthase [NADH], amyloplastic"/>
    <property type="match status" value="1"/>
</dbReference>
<evidence type="ECO:0000256" key="20">
    <source>
        <dbReference type="ARBA" id="ARBA00024383"/>
    </source>
</evidence>
<keyword evidence="10" id="KW-0285">Flavoprotein</keyword>
<evidence type="ECO:0000256" key="8">
    <source>
        <dbReference type="ARBA" id="ARBA00011233"/>
    </source>
</evidence>
<evidence type="ECO:0000256" key="22">
    <source>
        <dbReference type="ARBA" id="ARBA00039085"/>
    </source>
</evidence>
<comment type="pathway">
    <text evidence="5">Nitrogen metabolism.</text>
</comment>
<dbReference type="InterPro" id="IPR006982">
    <property type="entry name" value="Glu_synth_centr_N"/>
</dbReference>
<evidence type="ECO:0000256" key="3">
    <source>
        <dbReference type="ARBA" id="ARBA00001974"/>
    </source>
</evidence>
<evidence type="ECO:0000256" key="12">
    <source>
        <dbReference type="ARBA" id="ARBA00022723"/>
    </source>
</evidence>
<evidence type="ECO:0000256" key="19">
    <source>
        <dbReference type="ARBA" id="ARBA00023291"/>
    </source>
</evidence>
<dbReference type="InterPro" id="IPR050711">
    <property type="entry name" value="ET-N_metabolism_enzyme"/>
</dbReference>
<dbReference type="SUPFAM" id="SSF51395">
    <property type="entry name" value="FMN-linked oxidoreductases"/>
    <property type="match status" value="1"/>
</dbReference>
<dbReference type="FunFam" id="3.60.20.10:FF:000001">
    <property type="entry name" value="Glutamate synthase, large subunit"/>
    <property type="match status" value="1"/>
</dbReference>
<dbReference type="Gene3D" id="3.20.20.70">
    <property type="entry name" value="Aldolase class I"/>
    <property type="match status" value="2"/>
</dbReference>
<evidence type="ECO:0000256" key="2">
    <source>
        <dbReference type="ARBA" id="ARBA00001927"/>
    </source>
</evidence>
<dbReference type="CDD" id="cd00982">
    <property type="entry name" value="gltB_C"/>
    <property type="match status" value="1"/>
</dbReference>
<protein>
    <recommendedName>
        <fullName evidence="25">Glutamate synthase [NADH]</fullName>
        <ecNumber evidence="20">1.4.1.14</ecNumber>
        <ecNumber evidence="22">1.4.7.1</ecNumber>
    </recommendedName>
</protein>
<dbReference type="SUPFAM" id="SSF56235">
    <property type="entry name" value="N-terminal nucleophile aminohydrolases (Ntn hydrolases)"/>
    <property type="match status" value="1"/>
</dbReference>
<dbReference type="InterPro" id="IPR017932">
    <property type="entry name" value="GATase_2_dom"/>
</dbReference>
<organism evidence="29">
    <name type="scientific">Pseudo-nitzschia australis</name>
    <dbReference type="NCBI Taxonomy" id="44445"/>
    <lineage>
        <taxon>Eukaryota</taxon>
        <taxon>Sar</taxon>
        <taxon>Stramenopiles</taxon>
        <taxon>Ochrophyta</taxon>
        <taxon>Bacillariophyta</taxon>
        <taxon>Bacillariophyceae</taxon>
        <taxon>Bacillariophycidae</taxon>
        <taxon>Bacillariales</taxon>
        <taxon>Bacillariaceae</taxon>
        <taxon>Pseudo-nitzschia</taxon>
    </lineage>
</organism>
<evidence type="ECO:0000256" key="14">
    <source>
        <dbReference type="ARBA" id="ARBA00022962"/>
    </source>
</evidence>
<keyword evidence="11" id="KW-0288">FMN</keyword>
<dbReference type="Pfam" id="PF00310">
    <property type="entry name" value="GATase_2"/>
    <property type="match status" value="1"/>
</dbReference>
<keyword evidence="12" id="KW-0479">Metal-binding</keyword>
<dbReference type="SUPFAM" id="SSF69336">
    <property type="entry name" value="Alpha subunit of glutamate synthase, C-terminal domain"/>
    <property type="match status" value="1"/>
</dbReference>
<evidence type="ECO:0000256" key="25">
    <source>
        <dbReference type="ARBA" id="ARBA00068518"/>
    </source>
</evidence>
<dbReference type="UniPathway" id="UPA00045"/>
<comment type="function">
    <text evidence="24">Forms L-glutamate from L-glutamine and 2-oxoglutarate. Represents an alternative pathway to L-glutamate dehydrogenase for the biosynthesis of L-glutamate. Participates with glutamine synthetase in ammonia assimilation processes. The enzyme is specific for NADH, L-glutamine and 2-oxoglutarate.</text>
</comment>
<evidence type="ECO:0000313" key="28">
    <source>
        <dbReference type="EMBL" id="CAE0709189.1"/>
    </source>
</evidence>
<feature type="compositionally biased region" description="Polar residues" evidence="26">
    <location>
        <begin position="26"/>
        <end position="36"/>
    </location>
</feature>
<dbReference type="InterPro" id="IPR002489">
    <property type="entry name" value="Glu_synth_asu_C"/>
</dbReference>
<gene>
    <name evidence="28" type="ORF">PAUS00366_LOCUS1909</name>
    <name evidence="29" type="ORF">PAUS00366_LOCUS1910</name>
</gene>
<dbReference type="EC" id="1.4.7.1" evidence="22"/>
<evidence type="ECO:0000256" key="15">
    <source>
        <dbReference type="ARBA" id="ARBA00023002"/>
    </source>
</evidence>
<evidence type="ECO:0000256" key="6">
    <source>
        <dbReference type="ARBA" id="ARBA00004944"/>
    </source>
</evidence>
<dbReference type="InterPro" id="IPR013785">
    <property type="entry name" value="Aldolase_TIM"/>
</dbReference>
<dbReference type="Pfam" id="PF01493">
    <property type="entry name" value="GXGXG"/>
    <property type="match status" value="1"/>
</dbReference>
<comment type="similarity">
    <text evidence="7">Belongs to the glutamate synthase family.</text>
</comment>
<keyword evidence="19" id="KW-0003">3Fe-4S</keyword>
<evidence type="ECO:0000256" key="23">
    <source>
        <dbReference type="ARBA" id="ARBA00048867"/>
    </source>
</evidence>
<evidence type="ECO:0000256" key="5">
    <source>
        <dbReference type="ARBA" id="ARBA00004909"/>
    </source>
</evidence>
<feature type="region of interest" description="Disordered" evidence="26">
    <location>
        <begin position="1"/>
        <end position="49"/>
    </location>
</feature>
<evidence type="ECO:0000256" key="4">
    <source>
        <dbReference type="ARBA" id="ARBA00004802"/>
    </source>
</evidence>
<dbReference type="PANTHER" id="PTHR11938:SF133">
    <property type="entry name" value="GLUTAMATE SYNTHASE (NADH)"/>
    <property type="match status" value="1"/>
</dbReference>